<sequence length="201" mass="23557">MSSFLDKIFGSKIEVDLAKIGLEAELCFEQTRVDIALIQKIRESPRKNELTSDYMNFFFHLASLRKDHSIDYTEELSLLKDYLRLWEQSSTEPVFIRYEELDELVSAKKIPPLILLPLIANALQWGYNSMEKYPVKIKVKAFEQLLSMEISNRVNHHIASQEGTMAIDRYKQRLLEVFSDRFTLLFNSNSNTFKAILLIKW</sequence>
<dbReference type="OrthoDB" id="714306at2"/>
<dbReference type="AlphaFoldDB" id="A0A1I6QLM5"/>
<dbReference type="Proteomes" id="UP000198785">
    <property type="component" value="Unassembled WGS sequence"/>
</dbReference>
<evidence type="ECO:0000313" key="2">
    <source>
        <dbReference type="Proteomes" id="UP000198785"/>
    </source>
</evidence>
<proteinExistence type="predicted"/>
<gene>
    <name evidence="1" type="ORF">SAMN05660206_102407</name>
</gene>
<evidence type="ECO:0000313" key="1">
    <source>
        <dbReference type="EMBL" id="SFS53316.1"/>
    </source>
</evidence>
<dbReference type="EMBL" id="FOZZ01000002">
    <property type="protein sequence ID" value="SFS53316.1"/>
    <property type="molecule type" value="Genomic_DNA"/>
</dbReference>
<organism evidence="1 2">
    <name type="scientific">Sphingobacterium wenxiniae</name>
    <dbReference type="NCBI Taxonomy" id="683125"/>
    <lineage>
        <taxon>Bacteria</taxon>
        <taxon>Pseudomonadati</taxon>
        <taxon>Bacteroidota</taxon>
        <taxon>Sphingobacteriia</taxon>
        <taxon>Sphingobacteriales</taxon>
        <taxon>Sphingobacteriaceae</taxon>
        <taxon>Sphingobacterium</taxon>
    </lineage>
</organism>
<name>A0A1I6QLM5_9SPHI</name>
<dbReference type="STRING" id="683125.SAMN05660206_102407"/>
<reference evidence="1 2" key="1">
    <citation type="submission" date="2016-10" db="EMBL/GenBank/DDBJ databases">
        <authorList>
            <person name="de Groot N.N."/>
        </authorList>
    </citation>
    <scope>NUCLEOTIDE SEQUENCE [LARGE SCALE GENOMIC DNA]</scope>
    <source>
        <strain evidence="1 2">DSM 22789</strain>
    </source>
</reference>
<protein>
    <submittedName>
        <fullName evidence="1">Uncharacterized protein</fullName>
    </submittedName>
</protein>
<accession>A0A1I6QLM5</accession>
<keyword evidence="2" id="KW-1185">Reference proteome</keyword>
<dbReference type="RefSeq" id="WP_093363931.1">
    <property type="nucleotide sequence ID" value="NZ_FOZZ01000002.1"/>
</dbReference>